<organism evidence="2 3">
    <name type="scientific">Paraglaciecola arctica BSs20135</name>
    <dbReference type="NCBI Taxonomy" id="493475"/>
    <lineage>
        <taxon>Bacteria</taxon>
        <taxon>Pseudomonadati</taxon>
        <taxon>Pseudomonadota</taxon>
        <taxon>Gammaproteobacteria</taxon>
        <taxon>Alteromonadales</taxon>
        <taxon>Alteromonadaceae</taxon>
        <taxon>Paraglaciecola</taxon>
    </lineage>
</organism>
<dbReference type="GO" id="GO:0070475">
    <property type="term" value="P:rRNA base methylation"/>
    <property type="evidence" value="ECO:0007669"/>
    <property type="project" value="InterPro"/>
</dbReference>
<dbReference type="Pfam" id="PF10354">
    <property type="entry name" value="BMT5-like"/>
    <property type="match status" value="1"/>
</dbReference>
<gene>
    <name evidence="2" type="ORF">GARC_3374</name>
</gene>
<reference evidence="2 3" key="1">
    <citation type="journal article" date="2017" name="Antonie Van Leeuwenhoek">
        <title>Rhizobium rhizosphaerae sp. nov., a novel species isolated from rice rhizosphere.</title>
        <authorList>
            <person name="Zhao J.J."/>
            <person name="Zhang J."/>
            <person name="Zhang R.J."/>
            <person name="Zhang C.W."/>
            <person name="Yin H.Q."/>
            <person name="Zhang X.X."/>
        </authorList>
    </citation>
    <scope>NUCLEOTIDE SEQUENCE [LARGE SCALE GENOMIC DNA]</scope>
    <source>
        <strain evidence="2 3">BSs20135</strain>
    </source>
</reference>
<dbReference type="GO" id="GO:0070042">
    <property type="term" value="F:rRNA (uridine-N3-)-methyltransferase activity"/>
    <property type="evidence" value="ECO:0007669"/>
    <property type="project" value="InterPro"/>
</dbReference>
<dbReference type="EMBL" id="BAEO01000051">
    <property type="protein sequence ID" value="GAC20332.1"/>
    <property type="molecule type" value="Genomic_DNA"/>
</dbReference>
<evidence type="ECO:0000313" key="3">
    <source>
        <dbReference type="Proteomes" id="UP000006327"/>
    </source>
</evidence>
<dbReference type="Proteomes" id="UP000006327">
    <property type="component" value="Unassembled WGS sequence"/>
</dbReference>
<dbReference type="AlphaFoldDB" id="K6YQA2"/>
<sequence length="266" mass="30980">MYLPKNCRVITIGDGDLSFSRALLEHIPPNNLIATTYDSEDGLRNKYTRNALDDLLSAGVMVKHSVDIKDSASVTRLPQNFADIVIFNHPLVPSQHSDVTPQKERKKRANLANRDLLYRFLKHSFAMLLNPEGQRLCYITSKSVKPYSDWHIETSLTLNRPYQFLGNQVFNLSLFKNYMVRKVDKDKYVKHEESKVYVYSDKNAHPINGYLTAFRFAEDKCCPICRVGPLTHADDWKNHHNTRLHKTQQQYHDLWSAHCHLNYQYL</sequence>
<evidence type="ECO:0000313" key="2">
    <source>
        <dbReference type="EMBL" id="GAC20332.1"/>
    </source>
</evidence>
<name>K6YQA2_9ALTE</name>
<keyword evidence="3" id="KW-1185">Reference proteome</keyword>
<feature type="domain" description="25S rRNA (uridine-N(3))-methyltransferase BMT5-like" evidence="1">
    <location>
        <begin position="11"/>
        <end position="181"/>
    </location>
</feature>
<proteinExistence type="predicted"/>
<dbReference type="OrthoDB" id="6116173at2"/>
<protein>
    <recommendedName>
        <fullName evidence="1">25S rRNA (uridine-N(3))-methyltransferase BMT5-like domain-containing protein</fullName>
    </recommendedName>
</protein>
<accession>K6YQA2</accession>
<dbReference type="RefSeq" id="WP_007622150.1">
    <property type="nucleotide sequence ID" value="NZ_BAEO01000051.1"/>
</dbReference>
<dbReference type="InterPro" id="IPR019446">
    <property type="entry name" value="BMT5-like"/>
</dbReference>
<evidence type="ECO:0000259" key="1">
    <source>
        <dbReference type="Pfam" id="PF10354"/>
    </source>
</evidence>
<comment type="caution">
    <text evidence="2">The sequence shown here is derived from an EMBL/GenBank/DDBJ whole genome shotgun (WGS) entry which is preliminary data.</text>
</comment>
<dbReference type="STRING" id="493475.GARC_3374"/>
<dbReference type="eggNOG" id="ENOG502Z7XU">
    <property type="taxonomic scope" value="Bacteria"/>
</dbReference>